<evidence type="ECO:0000313" key="1">
    <source>
        <dbReference type="EMBL" id="CRY96390.1"/>
    </source>
</evidence>
<protein>
    <submittedName>
        <fullName evidence="1">Uncharacterized protein</fullName>
    </submittedName>
</protein>
<name>A0A0H5Q4N1_9ZZZZ</name>
<sequence>MQELIIIALKAFTVLSAGVAALLWVRAAQAEVAPMPGETRVSLGLGDREIDLNRTMALQSKRNVCAAKATAAAFLFQAAQYTAENWPF</sequence>
<dbReference type="AlphaFoldDB" id="A0A0H5Q4N1"/>
<reference evidence="1" key="2">
    <citation type="submission" date="2015-07" db="EMBL/GenBank/DDBJ databases">
        <title>Plasmids, circular viruses and viroids from rat gut.</title>
        <authorList>
            <person name="Jorgensen T.J."/>
            <person name="Hansen M.A."/>
            <person name="Xu Z."/>
            <person name="Tabak M.A."/>
            <person name="Sorensen S.J."/>
            <person name="Hansen L.H."/>
        </authorList>
    </citation>
    <scope>NUCLEOTIDE SEQUENCE</scope>
    <source>
        <strain evidence="1">RGFK1075</strain>
    </source>
</reference>
<proteinExistence type="predicted"/>
<organism evidence="1">
    <name type="scientific">uncultured prokaryote</name>
    <dbReference type="NCBI Taxonomy" id="198431"/>
    <lineage>
        <taxon>unclassified sequences</taxon>
        <taxon>environmental samples</taxon>
    </lineage>
</organism>
<accession>A0A0H5Q4N1</accession>
<dbReference type="EMBL" id="LN853656">
    <property type="protein sequence ID" value="CRY96390.1"/>
    <property type="molecule type" value="Genomic_DNA"/>
</dbReference>
<reference evidence="1" key="1">
    <citation type="submission" date="2015-06" db="EMBL/GenBank/DDBJ databases">
        <authorList>
            <person name="Joergensen T."/>
        </authorList>
    </citation>
    <scope>NUCLEOTIDE SEQUENCE</scope>
    <source>
        <strain evidence="1">RGFK1075</strain>
    </source>
</reference>